<evidence type="ECO:0000313" key="8">
    <source>
        <dbReference type="Proteomes" id="UP000185779"/>
    </source>
</evidence>
<dbReference type="EMBL" id="LYOR01000004">
    <property type="protein sequence ID" value="OFV66062.1"/>
    <property type="molecule type" value="Genomic_DNA"/>
</dbReference>
<gene>
    <name evidence="6" type="ORF">ENI32_07105</name>
    <name evidence="7" type="ORF">SBU_000999</name>
</gene>
<evidence type="ECO:0000313" key="6">
    <source>
        <dbReference type="EMBL" id="HEC57625.1"/>
    </source>
</evidence>
<evidence type="ECO:0000256" key="4">
    <source>
        <dbReference type="RuleBase" id="RU003704"/>
    </source>
</evidence>
<evidence type="ECO:0000256" key="1">
    <source>
        <dbReference type="ARBA" id="ARBA00010688"/>
    </source>
</evidence>
<evidence type="ECO:0000256" key="2">
    <source>
        <dbReference type="ARBA" id="ARBA00022679"/>
    </source>
</evidence>
<feature type="domain" description="Carbohydrate kinase PfkB" evidence="5">
    <location>
        <begin position="6"/>
        <end position="291"/>
    </location>
</feature>
<dbReference type="PANTHER" id="PTHR10584">
    <property type="entry name" value="SUGAR KINASE"/>
    <property type="match status" value="1"/>
</dbReference>
<dbReference type="InterPro" id="IPR029056">
    <property type="entry name" value="Ribokinase-like"/>
</dbReference>
<reference evidence="7 8" key="1">
    <citation type="submission" date="2016-05" db="EMBL/GenBank/DDBJ databases">
        <title>Microbial consortia oxidize butane by reversing methanogenesis.</title>
        <authorList>
            <person name="Laso-Perez R."/>
            <person name="Richter M."/>
            <person name="Wegener G."/>
            <person name="Musat F."/>
        </authorList>
    </citation>
    <scope>NUCLEOTIDE SEQUENCE [LARGE SCALE GENOMIC DNA]</scope>
    <source>
        <strain evidence="7">BOX1</strain>
    </source>
</reference>
<proteinExistence type="inferred from homology"/>
<dbReference type="Pfam" id="PF00294">
    <property type="entry name" value="PfkB"/>
    <property type="match status" value="1"/>
</dbReference>
<protein>
    <submittedName>
        <fullName evidence="7">Ribokinase</fullName>
    </submittedName>
    <submittedName>
        <fullName evidence="6">Sugar kinase</fullName>
    </submittedName>
</protein>
<evidence type="ECO:0000313" key="7">
    <source>
        <dbReference type="EMBL" id="OFV66062.1"/>
    </source>
</evidence>
<dbReference type="InterPro" id="IPR002139">
    <property type="entry name" value="Ribo/fructo_kinase"/>
</dbReference>
<comment type="similarity">
    <text evidence="1 4">Belongs to the carbohydrate kinase PfkB family.</text>
</comment>
<dbReference type="PROSITE" id="PS00584">
    <property type="entry name" value="PFKB_KINASES_2"/>
    <property type="match status" value="1"/>
</dbReference>
<dbReference type="Proteomes" id="UP000185779">
    <property type="component" value="Unassembled WGS sequence"/>
</dbReference>
<comment type="caution">
    <text evidence="7">The sequence shown here is derived from an EMBL/GenBank/DDBJ whole genome shotgun (WGS) entry which is preliminary data.</text>
</comment>
<dbReference type="EMBL" id="DRIE01000116">
    <property type="protein sequence ID" value="HEC57625.1"/>
    <property type="molecule type" value="Genomic_DNA"/>
</dbReference>
<name>A0A1F2P501_9EURY</name>
<dbReference type="Gene3D" id="3.40.1190.20">
    <property type="match status" value="1"/>
</dbReference>
<dbReference type="AlphaFoldDB" id="A0A1F2P501"/>
<dbReference type="STRING" id="1839936.SBU_000999"/>
<keyword evidence="3 4" id="KW-0418">Kinase</keyword>
<keyword evidence="8" id="KW-1185">Reference proteome</keyword>
<organism evidence="7 8">
    <name type="scientific">Candidatus Syntropharchaeum butanivorans</name>
    <dbReference type="NCBI Taxonomy" id="1839936"/>
    <lineage>
        <taxon>Archaea</taxon>
        <taxon>Methanobacteriati</taxon>
        <taxon>Methanobacteriota</taxon>
        <taxon>Stenosarchaea group</taxon>
        <taxon>Methanomicrobia</taxon>
        <taxon>Methanosarcinales</taxon>
        <taxon>ANME-2 cluster</taxon>
        <taxon>Candidatus Syntropharchaeum</taxon>
    </lineage>
</organism>
<dbReference type="SUPFAM" id="SSF53613">
    <property type="entry name" value="Ribokinase-like"/>
    <property type="match status" value="1"/>
</dbReference>
<keyword evidence="2 4" id="KW-0808">Transferase</keyword>
<dbReference type="InterPro" id="IPR002173">
    <property type="entry name" value="Carboh/pur_kinase_PfkB_CS"/>
</dbReference>
<dbReference type="Proteomes" id="UP000885936">
    <property type="component" value="Unassembled WGS sequence"/>
</dbReference>
<dbReference type="GO" id="GO:0016301">
    <property type="term" value="F:kinase activity"/>
    <property type="evidence" value="ECO:0007669"/>
    <property type="project" value="UniProtKB-KW"/>
</dbReference>
<dbReference type="InterPro" id="IPR011611">
    <property type="entry name" value="PfkB_dom"/>
</dbReference>
<dbReference type="PANTHER" id="PTHR10584:SF166">
    <property type="entry name" value="RIBOKINASE"/>
    <property type="match status" value="1"/>
</dbReference>
<dbReference type="PRINTS" id="PR00990">
    <property type="entry name" value="RIBOKINASE"/>
</dbReference>
<evidence type="ECO:0000259" key="5">
    <source>
        <dbReference type="Pfam" id="PF00294"/>
    </source>
</evidence>
<accession>A0A1F2P501</accession>
<evidence type="ECO:0000256" key="3">
    <source>
        <dbReference type="ARBA" id="ARBA00022777"/>
    </source>
</evidence>
<sequence>MDVIGLGALNYDRLYLVERIAKPGEEIGIIDRKESSGGSAANTIVGLSRLGLECGFVGCVGGDAEGEKILQDFLDDHVDVTGIKRSSSKRSGSVIGFVDKAGERVLYVDAGANDDLTIDDIDLDYLKKAALIHTSSFVDKTQLRMQIELARILKNELEITFSPGMLCFKYGLDDLRELIEHAAITFLSHSELLALTGLELSRASELLLEISQGIIAVTLGKDGSYIAYGERRVRVPAEPVSEKDVIDTTGAGDAYAAGFIFAYLGGEDPETCARMGSKVASYCIKGVGARFLPREKDIIKIR</sequence>
<reference evidence="6" key="2">
    <citation type="journal article" date="2020" name="mSystems">
        <title>Genome- and Community-Level Interaction Insights into Carbon Utilization and Element Cycling Functions of Hydrothermarchaeota in Hydrothermal Sediment.</title>
        <authorList>
            <person name="Zhou Z."/>
            <person name="Liu Y."/>
            <person name="Xu W."/>
            <person name="Pan J."/>
            <person name="Luo Z.H."/>
            <person name="Li M."/>
        </authorList>
    </citation>
    <scope>NUCLEOTIDE SEQUENCE [LARGE SCALE GENOMIC DNA]</scope>
    <source>
        <strain evidence="6">HyVt-386</strain>
    </source>
</reference>
<dbReference type="GO" id="GO:0006796">
    <property type="term" value="P:phosphate-containing compound metabolic process"/>
    <property type="evidence" value="ECO:0007669"/>
    <property type="project" value="UniProtKB-ARBA"/>
</dbReference>